<dbReference type="Gene3D" id="1.20.140.10">
    <property type="entry name" value="Butyryl-CoA Dehydrogenase, subunit A, domain 3"/>
    <property type="match status" value="1"/>
</dbReference>
<dbReference type="PIRSF" id="PIRSF000331">
    <property type="entry name" value="HpaA_HpaB"/>
    <property type="match status" value="1"/>
</dbReference>
<protein>
    <submittedName>
        <fullName evidence="7">4-hydroxyphenylacetate 3-hydroxylase</fullName>
    </submittedName>
</protein>
<dbReference type="InterPro" id="IPR009100">
    <property type="entry name" value="AcylCoA_DH/oxidase_NM_dom_sf"/>
</dbReference>
<keyword evidence="8" id="KW-1185">Reference proteome</keyword>
<dbReference type="InterPro" id="IPR024674">
    <property type="entry name" value="HpaB/PvcC/4-BUDH_N"/>
</dbReference>
<dbReference type="Pfam" id="PF03241">
    <property type="entry name" value="HpaB"/>
    <property type="match status" value="1"/>
</dbReference>
<dbReference type="Proteomes" id="UP000215137">
    <property type="component" value="Chromosome"/>
</dbReference>
<dbReference type="InterPro" id="IPR024719">
    <property type="entry name" value="HpaB/PvcC/4-BUDH_C"/>
</dbReference>
<dbReference type="OrthoDB" id="9785230at2"/>
<proteinExistence type="predicted"/>
<reference evidence="7 8" key="1">
    <citation type="submission" date="2017-08" db="EMBL/GenBank/DDBJ databases">
        <title>Complete Genome Sequence of Bacillus kochii Oregon-R-modENCODE STRAIN BDGP4, isolated from Drosophila melanogaster gut.</title>
        <authorList>
            <person name="Wan K.H."/>
            <person name="Yu C."/>
            <person name="Park S."/>
            <person name="Hammonds A.S."/>
            <person name="Booth B.W."/>
            <person name="Celniker S.E."/>
        </authorList>
    </citation>
    <scope>NUCLEOTIDE SEQUENCE [LARGE SCALE GENOMIC DNA]</scope>
    <source>
        <strain evidence="7 8">BDGP4</strain>
    </source>
</reference>
<accession>A0A248TDQ0</accession>
<keyword evidence="1" id="KW-0285">Flavoprotein</keyword>
<evidence type="ECO:0000259" key="6">
    <source>
        <dbReference type="Pfam" id="PF11794"/>
    </source>
</evidence>
<organism evidence="7 8">
    <name type="scientific">Cytobacillus kochii</name>
    <dbReference type="NCBI Taxonomy" id="859143"/>
    <lineage>
        <taxon>Bacteria</taxon>
        <taxon>Bacillati</taxon>
        <taxon>Bacillota</taxon>
        <taxon>Bacilli</taxon>
        <taxon>Bacillales</taxon>
        <taxon>Bacillaceae</taxon>
        <taxon>Cytobacillus</taxon>
    </lineage>
</organism>
<keyword evidence="3" id="KW-0560">Oxidoreductase</keyword>
<dbReference type="Gene3D" id="1.10.3140.10">
    <property type="entry name" value="4-hydroxybutyryl-coa dehydratase, domain 1"/>
    <property type="match status" value="1"/>
</dbReference>
<feature type="domain" description="HpaB/PvcC/4-BUDH C-terminal" evidence="5">
    <location>
        <begin position="283"/>
        <end position="460"/>
    </location>
</feature>
<dbReference type="SUPFAM" id="SSF47203">
    <property type="entry name" value="Acyl-CoA dehydrogenase C-terminal domain-like"/>
    <property type="match status" value="1"/>
</dbReference>
<dbReference type="GO" id="GO:0016627">
    <property type="term" value="F:oxidoreductase activity, acting on the CH-CH group of donors"/>
    <property type="evidence" value="ECO:0007669"/>
    <property type="project" value="InterPro"/>
</dbReference>
<name>A0A248TDQ0_9BACI</name>
<dbReference type="InterPro" id="IPR004925">
    <property type="entry name" value="HpaB/PvcC/4-BUDH"/>
</dbReference>
<feature type="binding site" evidence="4">
    <location>
        <begin position="148"/>
        <end position="151"/>
    </location>
    <ligand>
        <name>FAD</name>
        <dbReference type="ChEBI" id="CHEBI:57692"/>
    </ligand>
</feature>
<keyword evidence="2 4" id="KW-0274">FAD</keyword>
<evidence type="ECO:0000259" key="5">
    <source>
        <dbReference type="Pfam" id="PF03241"/>
    </source>
</evidence>
<evidence type="ECO:0000256" key="2">
    <source>
        <dbReference type="ARBA" id="ARBA00022827"/>
    </source>
</evidence>
<feature type="binding site" evidence="4">
    <location>
        <position position="185"/>
    </location>
    <ligand>
        <name>FAD</name>
        <dbReference type="ChEBI" id="CHEBI:57692"/>
    </ligand>
</feature>
<dbReference type="InterPro" id="IPR046373">
    <property type="entry name" value="Acyl-CoA_Oxase/DH_mid-dom_sf"/>
</dbReference>
<dbReference type="KEGG" id="bko:CKF48_02440"/>
<evidence type="ECO:0000313" key="7">
    <source>
        <dbReference type="EMBL" id="ASV66294.1"/>
    </source>
</evidence>
<dbReference type="PANTHER" id="PTHR36117:SF3">
    <property type="entry name" value="4-HYDROXYPHENYLACETATE 3-MONOOXYGENASE-RELATED"/>
    <property type="match status" value="1"/>
</dbReference>
<evidence type="ECO:0000256" key="4">
    <source>
        <dbReference type="PIRSR" id="PIRSR000331-2"/>
    </source>
</evidence>
<dbReference type="Pfam" id="PF11794">
    <property type="entry name" value="HpaB_N"/>
    <property type="match status" value="1"/>
</dbReference>
<evidence type="ECO:0000256" key="1">
    <source>
        <dbReference type="ARBA" id="ARBA00022630"/>
    </source>
</evidence>
<sequence>MSLFIESLKDGRNVWLNGKRIDITEDTNFRGTLTTIESLFSQLTNPKLQPLIGYFDDDLQQWVHKAFYLPRNITELQERRTAFEAWAKDTNGMMSRLSDYARSRVAGWYANREAYRELDPHFPGKIEAYYHIAKRENRFIAIVQRDPQINRSANEYYNTKKLGLLRITKKTNEGVYINGAKMIGTSAPYAHDIIVYPLAPLDEAKKDLAHMLIVPANAKGLHMVCRESFAEASQVEHSLSAQYDEMDAVLIFDDVFVPWERVLLHDNPIALAQLKVDSISNSLAYHQAIVRLQTKLSFMAAVANAMAHVIGADGYLHVQEKLGELIIQIRTIEGLIIAAEQNGKLEKDIYIPDFNYIQTARVLGTKYYPNAVEIIQLIGAGGLIQLPSSMADLSGQISQLTQQYYKGKNATAEERTKLFKLAWDLIGSPFGSRHELYERFYSGDPMLQTADMWRKYDKKEWTRQLAPFWKNC</sequence>
<feature type="domain" description="HpaB/PvcC/4-BUDH N-terminal" evidence="6">
    <location>
        <begin position="4"/>
        <end position="264"/>
    </location>
</feature>
<evidence type="ECO:0000313" key="8">
    <source>
        <dbReference type="Proteomes" id="UP000215137"/>
    </source>
</evidence>
<dbReference type="SUPFAM" id="SSF56645">
    <property type="entry name" value="Acyl-CoA dehydrogenase NM domain-like"/>
    <property type="match status" value="1"/>
</dbReference>
<dbReference type="PANTHER" id="PTHR36117">
    <property type="entry name" value="4-HYDROXYPHENYLACETATE 3-MONOOXYGENASE-RELATED"/>
    <property type="match status" value="1"/>
</dbReference>
<dbReference type="AlphaFoldDB" id="A0A248TDQ0"/>
<evidence type="ECO:0000256" key="3">
    <source>
        <dbReference type="ARBA" id="ARBA00023002"/>
    </source>
</evidence>
<dbReference type="EMBL" id="CP022983">
    <property type="protein sequence ID" value="ASV66294.1"/>
    <property type="molecule type" value="Genomic_DNA"/>
</dbReference>
<gene>
    <name evidence="7" type="ORF">CKF48_02440</name>
</gene>
<dbReference type="InterPro" id="IPR036250">
    <property type="entry name" value="AcylCo_DH-like_C"/>
</dbReference>
<dbReference type="Gene3D" id="2.40.110.10">
    <property type="entry name" value="Butyryl-CoA Dehydrogenase, subunit A, domain 2"/>
    <property type="match status" value="1"/>
</dbReference>